<feature type="transmembrane region" description="Helical" evidence="1">
    <location>
        <begin position="205"/>
        <end position="225"/>
    </location>
</feature>
<dbReference type="EMBL" id="JABBJJ010000052">
    <property type="protein sequence ID" value="NMO15950.1"/>
    <property type="molecule type" value="Genomic_DNA"/>
</dbReference>
<feature type="transmembrane region" description="Helical" evidence="1">
    <location>
        <begin position="115"/>
        <end position="136"/>
    </location>
</feature>
<protein>
    <submittedName>
        <fullName evidence="2">DUF1109 family protein</fullName>
    </submittedName>
</protein>
<organism evidence="2 3">
    <name type="scientific">Pyxidicoccus fallax</name>
    <dbReference type="NCBI Taxonomy" id="394095"/>
    <lineage>
        <taxon>Bacteria</taxon>
        <taxon>Pseudomonadati</taxon>
        <taxon>Myxococcota</taxon>
        <taxon>Myxococcia</taxon>
        <taxon>Myxococcales</taxon>
        <taxon>Cystobacterineae</taxon>
        <taxon>Myxococcaceae</taxon>
        <taxon>Pyxidicoccus</taxon>
    </lineage>
</organism>
<name>A0A848LA63_9BACT</name>
<dbReference type="AlphaFoldDB" id="A0A848LA63"/>
<gene>
    <name evidence="2" type="ORF">HG543_13970</name>
</gene>
<evidence type="ECO:0000256" key="1">
    <source>
        <dbReference type="SAM" id="Phobius"/>
    </source>
</evidence>
<evidence type="ECO:0000313" key="2">
    <source>
        <dbReference type="EMBL" id="NMO15950.1"/>
    </source>
</evidence>
<evidence type="ECO:0000313" key="3">
    <source>
        <dbReference type="Proteomes" id="UP000518300"/>
    </source>
</evidence>
<keyword evidence="1" id="KW-0472">Membrane</keyword>
<keyword evidence="1" id="KW-1133">Transmembrane helix</keyword>
<dbReference type="RefSeq" id="WP_169345235.1">
    <property type="nucleotide sequence ID" value="NZ_JABBJJ010000052.1"/>
</dbReference>
<accession>A0A848LA63</accession>
<feature type="transmembrane region" description="Helical" evidence="1">
    <location>
        <begin position="143"/>
        <end position="162"/>
    </location>
</feature>
<proteinExistence type="predicted"/>
<keyword evidence="3" id="KW-1185">Reference proteome</keyword>
<comment type="caution">
    <text evidence="2">The sequence shown here is derived from an EMBL/GenBank/DDBJ whole genome shotgun (WGS) entry which is preliminary data.</text>
</comment>
<feature type="transmembrane region" description="Helical" evidence="1">
    <location>
        <begin position="174"/>
        <end position="198"/>
    </location>
</feature>
<dbReference type="Proteomes" id="UP000518300">
    <property type="component" value="Unassembled WGS sequence"/>
</dbReference>
<feature type="transmembrane region" description="Helical" evidence="1">
    <location>
        <begin position="231"/>
        <end position="252"/>
    </location>
</feature>
<feature type="transmembrane region" description="Helical" evidence="1">
    <location>
        <begin position="84"/>
        <end position="103"/>
    </location>
</feature>
<sequence length="263" mass="27058">MKPECSRVMDSLGGPLPADLSSHVATCADCRSLLGGFDALGGAPVAPLAPPAPVAPSPGLDAARQLALKELATRPKATPWWHELLVLLAVHAVVLVGGLLVLGRHGIVGNRASPLAVMGVAALTLVLVGGGTYVALAPLRRRWPWTLVLLAAGVVAAAQVVGGSGLEGRPFLDGMWRCMGSEVALSVLPLAATLVLLCRTAFQPVRALAAGLSAAGVALLVLHLHCPDGTARHLVSAHLLPWLVLACVAVFARSRMPTRNHAP</sequence>
<reference evidence="2 3" key="1">
    <citation type="submission" date="2020-04" db="EMBL/GenBank/DDBJ databases">
        <title>Draft genome of Pyxidicoccus fallax type strain.</title>
        <authorList>
            <person name="Whitworth D.E."/>
        </authorList>
    </citation>
    <scope>NUCLEOTIDE SEQUENCE [LARGE SCALE GENOMIC DNA]</scope>
    <source>
        <strain evidence="2 3">DSM 14698</strain>
    </source>
</reference>
<keyword evidence="1" id="KW-0812">Transmembrane</keyword>